<keyword evidence="7 10" id="KW-0472">Membrane</keyword>
<feature type="transmembrane region" description="Helical" evidence="10">
    <location>
        <begin position="12"/>
        <end position="30"/>
    </location>
</feature>
<evidence type="ECO:0000256" key="6">
    <source>
        <dbReference type="ARBA" id="ARBA00022989"/>
    </source>
</evidence>
<evidence type="ECO:0000313" key="12">
    <source>
        <dbReference type="Proteomes" id="UP000031971"/>
    </source>
</evidence>
<dbReference type="InterPro" id="IPR006303">
    <property type="entry name" value="FliR"/>
</dbReference>
<evidence type="ECO:0000256" key="1">
    <source>
        <dbReference type="ARBA" id="ARBA00002578"/>
    </source>
</evidence>
<accession>A0A0C2U764</accession>
<dbReference type="InterPro" id="IPR002010">
    <property type="entry name" value="T3SS_IM_R"/>
</dbReference>
<comment type="similarity">
    <text evidence="2 10">Belongs to the FliR/MopE/SpaR family.</text>
</comment>
<dbReference type="PANTHER" id="PTHR30065:SF8">
    <property type="entry name" value="FLAGELLAR BIOSYNTHETIC PROTEIN FLIR"/>
    <property type="match status" value="1"/>
</dbReference>
<dbReference type="RefSeq" id="WP_009871026.1">
    <property type="nucleotide sequence ID" value="NZ_JXSL01000030.1"/>
</dbReference>
<keyword evidence="11" id="KW-0282">Flagellum</keyword>
<evidence type="ECO:0000256" key="3">
    <source>
        <dbReference type="ARBA" id="ARBA00021717"/>
    </source>
</evidence>
<keyword evidence="4 10" id="KW-1003">Cell membrane</keyword>
<evidence type="ECO:0000256" key="5">
    <source>
        <dbReference type="ARBA" id="ARBA00022692"/>
    </source>
</evidence>
<dbReference type="GO" id="GO:0009425">
    <property type="term" value="C:bacterial-type flagellum basal body"/>
    <property type="evidence" value="ECO:0007669"/>
    <property type="project" value="UniProtKB-SubCell"/>
</dbReference>
<evidence type="ECO:0000256" key="10">
    <source>
        <dbReference type="RuleBase" id="RU362071"/>
    </source>
</evidence>
<keyword evidence="12" id="KW-1185">Reference proteome</keyword>
<gene>
    <name evidence="11" type="ORF">CCC_00368</name>
</gene>
<feature type="transmembrane region" description="Helical" evidence="10">
    <location>
        <begin position="185"/>
        <end position="203"/>
    </location>
</feature>
<dbReference type="EMBL" id="JXSL01000030">
    <property type="protein sequence ID" value="KIL97307.1"/>
    <property type="molecule type" value="Genomic_DNA"/>
</dbReference>
<keyword evidence="8 10" id="KW-0975">Bacterial flagellum</keyword>
<keyword evidence="6 10" id="KW-1133">Transmembrane helix</keyword>
<dbReference type="Pfam" id="PF01311">
    <property type="entry name" value="Bac_export_1"/>
    <property type="match status" value="1"/>
</dbReference>
<dbReference type="PANTHER" id="PTHR30065">
    <property type="entry name" value="FLAGELLAR BIOSYNTHETIC PROTEIN FLIR"/>
    <property type="match status" value="1"/>
</dbReference>
<comment type="caution">
    <text evidence="11">The sequence shown here is derived from an EMBL/GenBank/DDBJ whole genome shotgun (WGS) entry which is preliminary data.</text>
</comment>
<proteinExistence type="inferred from homology"/>
<organism evidence="11 12">
    <name type="scientific">Paramagnetospirillum magnetotacticum MS-1</name>
    <dbReference type="NCBI Taxonomy" id="272627"/>
    <lineage>
        <taxon>Bacteria</taxon>
        <taxon>Pseudomonadati</taxon>
        <taxon>Pseudomonadota</taxon>
        <taxon>Alphaproteobacteria</taxon>
        <taxon>Rhodospirillales</taxon>
        <taxon>Magnetospirillaceae</taxon>
        <taxon>Paramagnetospirillum</taxon>
    </lineage>
</organism>
<dbReference type="NCBIfam" id="TIGR01400">
    <property type="entry name" value="fliR"/>
    <property type="match status" value="1"/>
</dbReference>
<comment type="function">
    <text evidence="1 10">Role in flagellar biosynthesis.</text>
</comment>
<name>A0A0C2U764_PARME</name>
<comment type="caution">
    <text evidence="10">Lacks conserved residue(s) required for the propagation of feature annotation.</text>
</comment>
<feature type="transmembrane region" description="Helical" evidence="10">
    <location>
        <begin position="223"/>
        <end position="243"/>
    </location>
</feature>
<evidence type="ECO:0000256" key="2">
    <source>
        <dbReference type="ARBA" id="ARBA00009772"/>
    </source>
</evidence>
<evidence type="ECO:0000256" key="4">
    <source>
        <dbReference type="ARBA" id="ARBA00022475"/>
    </source>
</evidence>
<keyword evidence="5 10" id="KW-0812">Transmembrane</keyword>
<dbReference type="OrthoDB" id="9779817at2"/>
<dbReference type="GO" id="GO:0044780">
    <property type="term" value="P:bacterial-type flagellum assembly"/>
    <property type="evidence" value="ECO:0007669"/>
    <property type="project" value="UniProtKB-UniRule"/>
</dbReference>
<keyword evidence="11" id="KW-0969">Cilium</keyword>
<feature type="transmembrane region" description="Helical" evidence="10">
    <location>
        <begin position="42"/>
        <end position="62"/>
    </location>
</feature>
<dbReference type="GO" id="GO:0005886">
    <property type="term" value="C:plasma membrane"/>
    <property type="evidence" value="ECO:0007669"/>
    <property type="project" value="UniProtKB-SubCell"/>
</dbReference>
<dbReference type="PRINTS" id="PR00953">
    <property type="entry name" value="TYPE3IMRPROT"/>
</dbReference>
<dbReference type="GO" id="GO:0006605">
    <property type="term" value="P:protein targeting"/>
    <property type="evidence" value="ECO:0007669"/>
    <property type="project" value="UniProtKB-UniRule"/>
</dbReference>
<evidence type="ECO:0000256" key="9">
    <source>
        <dbReference type="NCBIfam" id="TIGR01400"/>
    </source>
</evidence>
<dbReference type="Proteomes" id="UP000031971">
    <property type="component" value="Unassembled WGS sequence"/>
</dbReference>
<evidence type="ECO:0000256" key="8">
    <source>
        <dbReference type="ARBA" id="ARBA00023143"/>
    </source>
</evidence>
<dbReference type="STRING" id="272627.CCC_00368"/>
<evidence type="ECO:0000256" key="7">
    <source>
        <dbReference type="ARBA" id="ARBA00023136"/>
    </source>
</evidence>
<comment type="subcellular location">
    <subcellularLocation>
        <location evidence="10">Cell membrane</location>
        <topology evidence="10">Multi-pass membrane protein</topology>
    </subcellularLocation>
    <subcellularLocation>
        <location evidence="10">Bacterial flagellum basal body</location>
    </subcellularLocation>
</comment>
<keyword evidence="11" id="KW-0966">Cell projection</keyword>
<protein>
    <recommendedName>
        <fullName evidence="3 9">Flagellar biosynthetic protein FliR</fullName>
    </recommendedName>
</protein>
<reference evidence="11 12" key="1">
    <citation type="submission" date="2015-01" db="EMBL/GenBank/DDBJ databases">
        <title>Genome Sequence of Magnetospirillum magnetotacticum Strain MS-1.</title>
        <authorList>
            <person name="Marinov G.K."/>
            <person name="Smalley M.D."/>
            <person name="DeSalvo G."/>
        </authorList>
    </citation>
    <scope>NUCLEOTIDE SEQUENCE [LARGE SCALE GENOMIC DNA]</scope>
    <source>
        <strain evidence="11 12">MS-1</strain>
    </source>
</reference>
<evidence type="ECO:0000313" key="11">
    <source>
        <dbReference type="EMBL" id="KIL97307.1"/>
    </source>
</evidence>
<sequence length="254" mass="27644">MLTDLLQLDIFRFFLVFTRIGAALMLFPGLGGSLVSTRIRLLLALAVAFVIMPVVAPVFPAVPKSVGGMLLSVFGEAVVGAYIGTVVMFIMSTLNMAGSMIGYQTGLTNAFSFDPISQQQSQLLTGFLSNIGLVAVFATDLHHLMFQAAYESYALFPPGQPLQFGDYAETLGHLATDTFKVGTQFAAPLVVFGLVFYTGLGLLSRLVPQLQVFFVAMPVQVMVGMWLFMVTIPLVISLFLRFFESGLMPYVQPR</sequence>
<dbReference type="AlphaFoldDB" id="A0A0C2U764"/>